<evidence type="ECO:0000256" key="2">
    <source>
        <dbReference type="ARBA" id="ARBA00004141"/>
    </source>
</evidence>
<evidence type="ECO:0000256" key="6">
    <source>
        <dbReference type="ARBA" id="ARBA00022692"/>
    </source>
</evidence>
<dbReference type="Proteomes" id="UP000248961">
    <property type="component" value="Unassembled WGS sequence"/>
</dbReference>
<accession>A0A395HXF5</accession>
<reference evidence="10 11" key="1">
    <citation type="submission" date="2018-02" db="EMBL/GenBank/DDBJ databases">
        <title>The genomes of Aspergillus section Nigri reveals drivers in fungal speciation.</title>
        <authorList>
            <consortium name="DOE Joint Genome Institute"/>
            <person name="Vesth T.C."/>
            <person name="Nybo J."/>
            <person name="Theobald S."/>
            <person name="Brandl J."/>
            <person name="Frisvad J.C."/>
            <person name="Nielsen K.F."/>
            <person name="Lyhne E.K."/>
            <person name="Kogle M.E."/>
            <person name="Kuo A."/>
            <person name="Riley R."/>
            <person name="Clum A."/>
            <person name="Nolan M."/>
            <person name="Lipzen A."/>
            <person name="Salamov A."/>
            <person name="Henrissat B."/>
            <person name="Wiebenga A."/>
            <person name="De vries R.P."/>
            <person name="Grigoriev I.V."/>
            <person name="Mortensen U.H."/>
            <person name="Andersen M.R."/>
            <person name="Baker S.E."/>
        </authorList>
    </citation>
    <scope>NUCLEOTIDE SEQUENCE [LARGE SCALE GENOMIC DNA]</scope>
    <source>
        <strain evidence="10 11">CBS 101889</strain>
    </source>
</reference>
<dbReference type="Gene3D" id="1.20.120.1780">
    <property type="entry name" value="UbiA prenyltransferase"/>
    <property type="match status" value="1"/>
</dbReference>
<dbReference type="GO" id="GO:0016765">
    <property type="term" value="F:transferase activity, transferring alkyl or aryl (other than methyl) groups"/>
    <property type="evidence" value="ECO:0007669"/>
    <property type="project" value="InterPro"/>
</dbReference>
<keyword evidence="11" id="KW-1185">Reference proteome</keyword>
<feature type="transmembrane region" description="Helical" evidence="9">
    <location>
        <begin position="240"/>
        <end position="261"/>
    </location>
</feature>
<dbReference type="FunFam" id="1.10.357.140:FF:000008">
    <property type="entry name" value="4-hydroxybenzoate octaprenyltransferase"/>
    <property type="match status" value="1"/>
</dbReference>
<dbReference type="GO" id="GO:0016114">
    <property type="term" value="P:terpenoid biosynthetic process"/>
    <property type="evidence" value="ECO:0007669"/>
    <property type="project" value="UniProtKB-UniPathway"/>
</dbReference>
<comment type="similarity">
    <text evidence="4">Belongs to the UbiA prenyltransferase family.</text>
</comment>
<comment type="subcellular location">
    <subcellularLocation>
        <location evidence="2">Membrane</location>
        <topology evidence="2">Multi-pass membrane protein</topology>
    </subcellularLocation>
</comment>
<dbReference type="GO" id="GO:0005886">
    <property type="term" value="C:plasma membrane"/>
    <property type="evidence" value="ECO:0007669"/>
    <property type="project" value="TreeGrafter"/>
</dbReference>
<feature type="transmembrane region" description="Helical" evidence="9">
    <location>
        <begin position="62"/>
        <end position="87"/>
    </location>
</feature>
<feature type="non-terminal residue" evidence="10">
    <location>
        <position position="1"/>
    </location>
</feature>
<keyword evidence="7 9" id="KW-1133">Transmembrane helix</keyword>
<feature type="transmembrane region" description="Helical" evidence="9">
    <location>
        <begin position="165"/>
        <end position="186"/>
    </location>
</feature>
<dbReference type="PROSITE" id="PS00943">
    <property type="entry name" value="UBIA"/>
    <property type="match status" value="1"/>
</dbReference>
<dbReference type="OrthoDB" id="18170at2759"/>
<gene>
    <name evidence="10" type="ORF">BO97DRAFT_451714</name>
</gene>
<dbReference type="Pfam" id="PF01040">
    <property type="entry name" value="UbiA"/>
    <property type="match status" value="1"/>
</dbReference>
<dbReference type="InterPro" id="IPR039653">
    <property type="entry name" value="Prenyltransferase"/>
</dbReference>
<evidence type="ECO:0000256" key="8">
    <source>
        <dbReference type="ARBA" id="ARBA00023136"/>
    </source>
</evidence>
<dbReference type="PANTHER" id="PTHR11048:SF28">
    <property type="entry name" value="4-HYDROXYBENZOATE POLYPRENYLTRANSFERASE, MITOCHONDRIAL"/>
    <property type="match status" value="1"/>
</dbReference>
<evidence type="ECO:0000256" key="7">
    <source>
        <dbReference type="ARBA" id="ARBA00022989"/>
    </source>
</evidence>
<evidence type="ECO:0000256" key="5">
    <source>
        <dbReference type="ARBA" id="ARBA00022679"/>
    </source>
</evidence>
<dbReference type="CDD" id="cd13959">
    <property type="entry name" value="PT_UbiA_COQ2"/>
    <property type="match status" value="1"/>
</dbReference>
<feature type="transmembrane region" description="Helical" evidence="9">
    <location>
        <begin position="198"/>
        <end position="219"/>
    </location>
</feature>
<evidence type="ECO:0000256" key="1">
    <source>
        <dbReference type="ARBA" id="ARBA00001946"/>
    </source>
</evidence>
<comment type="pathway">
    <text evidence="3">Secondary metabolite biosynthesis; terpenoid biosynthesis.</text>
</comment>
<dbReference type="STRING" id="1450537.A0A395HXF5"/>
<feature type="transmembrane region" description="Helical" evidence="9">
    <location>
        <begin position="32"/>
        <end position="50"/>
    </location>
</feature>
<proteinExistence type="inferred from homology"/>
<keyword evidence="5 10" id="KW-0808">Transferase</keyword>
<dbReference type="EMBL" id="KZ824283">
    <property type="protein sequence ID" value="RAL12470.1"/>
    <property type="molecule type" value="Genomic_DNA"/>
</dbReference>
<dbReference type="InterPro" id="IPR000537">
    <property type="entry name" value="UbiA_prenyltransferase"/>
</dbReference>
<dbReference type="FunFam" id="1.20.120.1780:FF:000001">
    <property type="entry name" value="4-hydroxybenzoate octaprenyltransferase"/>
    <property type="match status" value="1"/>
</dbReference>
<keyword evidence="8 9" id="KW-0472">Membrane</keyword>
<sequence length="321" mass="36199">KMVHSSKAPNRSLGQIPWDLIRISRYDKYNSFLSLFAGVWSTLLAGGTRLREDPSHVSVTFVLTRVLLCSLAAYIFSGAGMVWNDWVDRDIDARVARTKDRPLAAGRLHTAEAMVWMLLQAATATTFLYWMMDGQYVLHSMIPPTLGTLIYPYCKRPLARRIGIYPQYVLGLTASCPVLFGRASIYPDLDSFSALVRSSLPLCIVVFTWTLYFNTAYSYQDIVDDKKLGVNSLYTLAGQHIHRVLTALAIIVTGALCWTLCPLGSRWLWVSWLGVWIMGFVDQMRRFDAKNPGSGSYVFRSNVVMGLWTMVACLLEVVWRG</sequence>
<dbReference type="RefSeq" id="XP_025551624.1">
    <property type="nucleotide sequence ID" value="XM_025699005.1"/>
</dbReference>
<dbReference type="UniPathway" id="UPA00213"/>
<comment type="cofactor">
    <cofactor evidence="1">
        <name>Mg(2+)</name>
        <dbReference type="ChEBI" id="CHEBI:18420"/>
    </cofactor>
</comment>
<evidence type="ECO:0000313" key="10">
    <source>
        <dbReference type="EMBL" id="RAL12470.1"/>
    </source>
</evidence>
<evidence type="ECO:0000256" key="3">
    <source>
        <dbReference type="ARBA" id="ARBA00004721"/>
    </source>
</evidence>
<dbReference type="GeneID" id="37203294"/>
<keyword evidence="6 9" id="KW-0812">Transmembrane</keyword>
<evidence type="ECO:0000256" key="9">
    <source>
        <dbReference type="SAM" id="Phobius"/>
    </source>
</evidence>
<protein>
    <submittedName>
        <fullName evidence="10">UbiA prenyltransferase</fullName>
    </submittedName>
</protein>
<dbReference type="VEuPathDB" id="FungiDB:BO97DRAFT_451714"/>
<dbReference type="PANTHER" id="PTHR11048">
    <property type="entry name" value="PRENYLTRANSFERASES"/>
    <property type="match status" value="1"/>
</dbReference>
<organism evidence="10 11">
    <name type="scientific">Aspergillus homomorphus (strain CBS 101889)</name>
    <dbReference type="NCBI Taxonomy" id="1450537"/>
    <lineage>
        <taxon>Eukaryota</taxon>
        <taxon>Fungi</taxon>
        <taxon>Dikarya</taxon>
        <taxon>Ascomycota</taxon>
        <taxon>Pezizomycotina</taxon>
        <taxon>Eurotiomycetes</taxon>
        <taxon>Eurotiomycetidae</taxon>
        <taxon>Eurotiales</taxon>
        <taxon>Aspergillaceae</taxon>
        <taxon>Aspergillus</taxon>
        <taxon>Aspergillus subgen. Circumdati</taxon>
    </lineage>
</organism>
<dbReference type="InterPro" id="IPR030470">
    <property type="entry name" value="UbiA_prenylTrfase_CS"/>
</dbReference>
<name>A0A395HXF5_ASPHC</name>
<evidence type="ECO:0000313" key="11">
    <source>
        <dbReference type="Proteomes" id="UP000248961"/>
    </source>
</evidence>
<dbReference type="InterPro" id="IPR044878">
    <property type="entry name" value="UbiA_sf"/>
</dbReference>
<evidence type="ECO:0000256" key="4">
    <source>
        <dbReference type="ARBA" id="ARBA00005985"/>
    </source>
</evidence>
<feature type="transmembrane region" description="Helical" evidence="9">
    <location>
        <begin position="297"/>
        <end position="319"/>
    </location>
</feature>
<dbReference type="Gene3D" id="1.10.357.140">
    <property type="entry name" value="UbiA prenyltransferase"/>
    <property type="match status" value="1"/>
</dbReference>
<dbReference type="AlphaFoldDB" id="A0A395HXF5"/>